<dbReference type="EMBL" id="VIVR01000001">
    <property type="protein sequence ID" value="TWE16046.1"/>
    <property type="molecule type" value="Genomic_DNA"/>
</dbReference>
<feature type="domain" description="PAS fold-3" evidence="1">
    <location>
        <begin position="32"/>
        <end position="113"/>
    </location>
</feature>
<protein>
    <submittedName>
        <fullName evidence="2">PAS domain-containing protein</fullName>
    </submittedName>
</protein>
<dbReference type="Gene3D" id="3.30.450.20">
    <property type="entry name" value="PAS domain"/>
    <property type="match status" value="1"/>
</dbReference>
<organism evidence="2 3">
    <name type="scientific">Kitasatospora atroaurantiaca</name>
    <dbReference type="NCBI Taxonomy" id="285545"/>
    <lineage>
        <taxon>Bacteria</taxon>
        <taxon>Bacillati</taxon>
        <taxon>Actinomycetota</taxon>
        <taxon>Actinomycetes</taxon>
        <taxon>Kitasatosporales</taxon>
        <taxon>Streptomycetaceae</taxon>
        <taxon>Kitasatospora</taxon>
    </lineage>
</organism>
<accession>A0A561EKA7</accession>
<dbReference type="InterPro" id="IPR013655">
    <property type="entry name" value="PAS_fold_3"/>
</dbReference>
<dbReference type="AlphaFoldDB" id="A0A561EKA7"/>
<keyword evidence="3" id="KW-1185">Reference proteome</keyword>
<dbReference type="Pfam" id="PF08447">
    <property type="entry name" value="PAS_3"/>
    <property type="match status" value="1"/>
</dbReference>
<dbReference type="SUPFAM" id="SSF55785">
    <property type="entry name" value="PYP-like sensor domain (PAS domain)"/>
    <property type="match status" value="1"/>
</dbReference>
<evidence type="ECO:0000259" key="1">
    <source>
        <dbReference type="Pfam" id="PF08447"/>
    </source>
</evidence>
<dbReference type="Proteomes" id="UP000318416">
    <property type="component" value="Unassembled WGS sequence"/>
</dbReference>
<name>A0A561EKA7_9ACTN</name>
<proteinExistence type="predicted"/>
<evidence type="ECO:0000313" key="3">
    <source>
        <dbReference type="Proteomes" id="UP000318416"/>
    </source>
</evidence>
<comment type="caution">
    <text evidence="2">The sequence shown here is derived from an EMBL/GenBank/DDBJ whole genome shotgun (WGS) entry which is preliminary data.</text>
</comment>
<dbReference type="InterPro" id="IPR035965">
    <property type="entry name" value="PAS-like_dom_sf"/>
</dbReference>
<evidence type="ECO:0000313" key="2">
    <source>
        <dbReference type="EMBL" id="TWE16046.1"/>
    </source>
</evidence>
<dbReference type="OrthoDB" id="341868at2"/>
<gene>
    <name evidence="2" type="ORF">FB465_1006</name>
</gene>
<dbReference type="RefSeq" id="WP_145787910.1">
    <property type="nucleotide sequence ID" value="NZ_BAAABR010000082.1"/>
</dbReference>
<sequence>MSLTSGALPAVPAQGPAGRAAAAEWDLLTDAVHWSPEAFRLLARDPRLGPLTLDQLPAHLLTQDRPAMHRMVTEALVHGHAGAGVVRVRHADGGVGSVRCAGEPVLDEDGHVTALRMLLRTL</sequence>
<reference evidence="2 3" key="1">
    <citation type="submission" date="2019-06" db="EMBL/GenBank/DDBJ databases">
        <title>Sequencing the genomes of 1000 actinobacteria strains.</title>
        <authorList>
            <person name="Klenk H.-P."/>
        </authorList>
    </citation>
    <scope>NUCLEOTIDE SEQUENCE [LARGE SCALE GENOMIC DNA]</scope>
    <source>
        <strain evidence="2 3">DSM 41649</strain>
    </source>
</reference>